<feature type="compositionally biased region" description="Low complexity" evidence="4">
    <location>
        <begin position="13"/>
        <end position="22"/>
    </location>
</feature>
<accession>A0ABP6LC25</accession>
<name>A0ABP6LC25_9ACTN</name>
<evidence type="ECO:0000313" key="9">
    <source>
        <dbReference type="Proteomes" id="UP001501035"/>
    </source>
</evidence>
<sequence length="631" mass="65876">MEGRGFTRTNPSAAGGSRRPPTGGTGHQTGEKGPDRFTVRTRWAVVFVAIAVTAIAGRLVVVHTVESRSLAAAAAAQREYTQVLTATRGAILDRNGRPLAYTDEARALTFLPQAVRTAADAAHHRDPKVPDAATRFAEIAKGVSAALGGSISEADLLAKLNGSEKFVYLARSVATDVAARIVADFPEVGADPENLRLYPGGSLAANVVGDVNFDGNGLIGLESSMDSVLGGTNGSKTYDRGSDGAIIPGSARNVASAINGATIRLTLDSDIQWFVQSQVYAAKAASGAKRVAAVVLDAKTGEVLAMANDSTFNASRPLSEQRDANLDNLAVTTPFEPGSVNKVVTAAAAIQYGVTTPEAPHLVPGSIRMAGVTVKDAWSHDAQRFTTTGIFGKSSNVGTLMLARQVGEKRFADMVSAFGLGQRTGVSLPGESPGQVPALSQWSGGSFANLPIGQGLSMTLLQMTSVYQAIANDGVRIPPRVIAAEARDGHRESPLPVPEGVAVVSPETARTVRDMFRGVVQNDPTGRQRGTGTQAAVPGYQISGKTGTAQQVDPRCNCYSNSRYNITFAGIAPADSPRYVIGLMLDNPQRSADGSGGQSAAPLFGTIASWLMQRSRVPYSPPAPRLVLEAD</sequence>
<dbReference type="Proteomes" id="UP001501035">
    <property type="component" value="Unassembled WGS sequence"/>
</dbReference>
<dbReference type="PANTHER" id="PTHR30627">
    <property type="entry name" value="PEPTIDOGLYCAN D,D-TRANSPEPTIDASE"/>
    <property type="match status" value="1"/>
</dbReference>
<evidence type="ECO:0000256" key="1">
    <source>
        <dbReference type="ARBA" id="ARBA00004370"/>
    </source>
</evidence>
<feature type="transmembrane region" description="Helical" evidence="5">
    <location>
        <begin position="43"/>
        <end position="61"/>
    </location>
</feature>
<keyword evidence="9" id="KW-1185">Reference proteome</keyword>
<dbReference type="EMBL" id="BAAAVS010000024">
    <property type="protein sequence ID" value="GAA3038097.1"/>
    <property type="molecule type" value="Genomic_DNA"/>
</dbReference>
<evidence type="ECO:0000256" key="4">
    <source>
        <dbReference type="SAM" id="MobiDB-lite"/>
    </source>
</evidence>
<protein>
    <submittedName>
        <fullName evidence="8">Penicillin-binding protein 2</fullName>
    </submittedName>
</protein>
<comment type="caution">
    <text evidence="8">The sequence shown here is derived from an EMBL/GenBank/DDBJ whole genome shotgun (WGS) entry which is preliminary data.</text>
</comment>
<dbReference type="InterPro" id="IPR036138">
    <property type="entry name" value="PBP_dimer_sf"/>
</dbReference>
<keyword evidence="3 5" id="KW-0472">Membrane</keyword>
<comment type="similarity">
    <text evidence="2">Belongs to the transpeptidase family.</text>
</comment>
<dbReference type="InterPro" id="IPR012338">
    <property type="entry name" value="Beta-lactam/transpept-like"/>
</dbReference>
<dbReference type="InterPro" id="IPR005311">
    <property type="entry name" value="PBP_dimer"/>
</dbReference>
<feature type="domain" description="Penicillin-binding protein transpeptidase" evidence="6">
    <location>
        <begin position="292"/>
        <end position="607"/>
    </location>
</feature>
<dbReference type="Gene3D" id="3.30.450.330">
    <property type="match status" value="1"/>
</dbReference>
<evidence type="ECO:0000256" key="5">
    <source>
        <dbReference type="SAM" id="Phobius"/>
    </source>
</evidence>
<dbReference type="Pfam" id="PF00905">
    <property type="entry name" value="Transpeptidase"/>
    <property type="match status" value="1"/>
</dbReference>
<evidence type="ECO:0000256" key="3">
    <source>
        <dbReference type="ARBA" id="ARBA00023136"/>
    </source>
</evidence>
<proteinExistence type="inferred from homology"/>
<dbReference type="Gene3D" id="3.40.710.10">
    <property type="entry name" value="DD-peptidase/beta-lactamase superfamily"/>
    <property type="match status" value="1"/>
</dbReference>
<dbReference type="PANTHER" id="PTHR30627:SF1">
    <property type="entry name" value="PEPTIDOGLYCAN D,D-TRANSPEPTIDASE FTSI"/>
    <property type="match status" value="1"/>
</dbReference>
<evidence type="ECO:0000259" key="7">
    <source>
        <dbReference type="Pfam" id="PF03717"/>
    </source>
</evidence>
<dbReference type="SUPFAM" id="SSF56601">
    <property type="entry name" value="beta-lactamase/transpeptidase-like"/>
    <property type="match status" value="1"/>
</dbReference>
<feature type="region of interest" description="Disordered" evidence="4">
    <location>
        <begin position="521"/>
        <end position="540"/>
    </location>
</feature>
<dbReference type="Pfam" id="PF03717">
    <property type="entry name" value="PBP_dimer"/>
    <property type="match status" value="1"/>
</dbReference>
<keyword evidence="5" id="KW-0812">Transmembrane</keyword>
<comment type="subcellular location">
    <subcellularLocation>
        <location evidence="1">Membrane</location>
    </subcellularLocation>
</comment>
<dbReference type="InterPro" id="IPR001460">
    <property type="entry name" value="PCN-bd_Tpept"/>
</dbReference>
<dbReference type="SUPFAM" id="SSF56519">
    <property type="entry name" value="Penicillin binding protein dimerisation domain"/>
    <property type="match status" value="1"/>
</dbReference>
<organism evidence="8 9">
    <name type="scientific">Gordonia defluvii</name>
    <dbReference type="NCBI Taxonomy" id="283718"/>
    <lineage>
        <taxon>Bacteria</taxon>
        <taxon>Bacillati</taxon>
        <taxon>Actinomycetota</taxon>
        <taxon>Actinomycetes</taxon>
        <taxon>Mycobacteriales</taxon>
        <taxon>Gordoniaceae</taxon>
        <taxon>Gordonia</taxon>
    </lineage>
</organism>
<gene>
    <name evidence="8" type="ORF">GCM10010528_18340</name>
</gene>
<dbReference type="Gene3D" id="3.90.1310.10">
    <property type="entry name" value="Penicillin-binding protein 2a (Domain 2)"/>
    <property type="match status" value="1"/>
</dbReference>
<feature type="domain" description="Penicillin-binding protein dimerisation" evidence="7">
    <location>
        <begin position="85"/>
        <end position="248"/>
    </location>
</feature>
<evidence type="ECO:0000259" key="6">
    <source>
        <dbReference type="Pfam" id="PF00905"/>
    </source>
</evidence>
<evidence type="ECO:0000256" key="2">
    <source>
        <dbReference type="ARBA" id="ARBA00007171"/>
    </source>
</evidence>
<keyword evidence="5" id="KW-1133">Transmembrane helix</keyword>
<feature type="region of interest" description="Disordered" evidence="4">
    <location>
        <begin position="1"/>
        <end position="35"/>
    </location>
</feature>
<dbReference type="InterPro" id="IPR050515">
    <property type="entry name" value="Beta-lactam/transpept"/>
</dbReference>
<feature type="compositionally biased region" description="Polar residues" evidence="4">
    <location>
        <begin position="522"/>
        <end position="534"/>
    </location>
</feature>
<reference evidence="9" key="1">
    <citation type="journal article" date="2019" name="Int. J. Syst. Evol. Microbiol.">
        <title>The Global Catalogue of Microorganisms (GCM) 10K type strain sequencing project: providing services to taxonomists for standard genome sequencing and annotation.</title>
        <authorList>
            <consortium name="The Broad Institute Genomics Platform"/>
            <consortium name="The Broad Institute Genome Sequencing Center for Infectious Disease"/>
            <person name="Wu L."/>
            <person name="Ma J."/>
        </authorList>
    </citation>
    <scope>NUCLEOTIDE SEQUENCE [LARGE SCALE GENOMIC DNA]</scope>
    <source>
        <strain evidence="9">JCM 14234</strain>
    </source>
</reference>
<evidence type="ECO:0000313" key="8">
    <source>
        <dbReference type="EMBL" id="GAA3038097.1"/>
    </source>
</evidence>